<gene>
    <name evidence="3" type="ORF">SORBI_3001G344800</name>
</gene>
<name>A0A1B6QMP2_SORBI</name>
<evidence type="ECO:0000256" key="1">
    <source>
        <dbReference type="ARBA" id="ARBA00022734"/>
    </source>
</evidence>
<dbReference type="eggNOG" id="ENOG502R48H">
    <property type="taxonomic scope" value="Eukaryota"/>
</dbReference>
<dbReference type="SUPFAM" id="SSF51101">
    <property type="entry name" value="Mannose-binding lectins"/>
    <property type="match status" value="1"/>
</dbReference>
<proteinExistence type="predicted"/>
<dbReference type="FunCoup" id="A0A1B6QMP2">
    <property type="interactions" value="12"/>
</dbReference>
<evidence type="ECO:0000313" key="4">
    <source>
        <dbReference type="Proteomes" id="UP000000768"/>
    </source>
</evidence>
<dbReference type="Proteomes" id="UP000000768">
    <property type="component" value="Chromosome 1"/>
</dbReference>
<reference evidence="4" key="2">
    <citation type="journal article" date="2018" name="Plant J.">
        <title>The Sorghum bicolor reference genome: improved assembly, gene annotations, a transcriptome atlas, and signatures of genome organization.</title>
        <authorList>
            <person name="McCormick R.F."/>
            <person name="Truong S.K."/>
            <person name="Sreedasyam A."/>
            <person name="Jenkins J."/>
            <person name="Shu S."/>
            <person name="Sims D."/>
            <person name="Kennedy M."/>
            <person name="Amirebrahimi M."/>
            <person name="Weers B.D."/>
            <person name="McKinley B."/>
            <person name="Mattison A."/>
            <person name="Morishige D.T."/>
            <person name="Grimwood J."/>
            <person name="Schmutz J."/>
            <person name="Mullet J.E."/>
        </authorList>
    </citation>
    <scope>NUCLEOTIDE SEQUENCE [LARGE SCALE GENOMIC DNA]</scope>
    <source>
        <strain evidence="4">cv. BTx623</strain>
    </source>
</reference>
<keyword evidence="1" id="KW-0430">Lectin</keyword>
<evidence type="ECO:0000259" key="2">
    <source>
        <dbReference type="PROSITE" id="PS51752"/>
    </source>
</evidence>
<accession>A0A1B6QMP2</accession>
<organism evidence="3 4">
    <name type="scientific">Sorghum bicolor</name>
    <name type="common">Sorghum</name>
    <name type="synonym">Sorghum vulgare</name>
    <dbReference type="NCBI Taxonomy" id="4558"/>
    <lineage>
        <taxon>Eukaryota</taxon>
        <taxon>Viridiplantae</taxon>
        <taxon>Streptophyta</taxon>
        <taxon>Embryophyta</taxon>
        <taxon>Tracheophyta</taxon>
        <taxon>Spermatophyta</taxon>
        <taxon>Magnoliopsida</taxon>
        <taxon>Liliopsida</taxon>
        <taxon>Poales</taxon>
        <taxon>Poaceae</taxon>
        <taxon>PACMAD clade</taxon>
        <taxon>Panicoideae</taxon>
        <taxon>Andropogonodae</taxon>
        <taxon>Andropogoneae</taxon>
        <taxon>Sorghinae</taxon>
        <taxon>Sorghum</taxon>
    </lineage>
</organism>
<sequence length="260" mass="27811">MAYLQQLLDLQYGNLSKKSMVRPSDDACVLVAVNAPAETQLRVRGGSTAVHSNYPHHHPTSKFPPCPSGANYPASYLYESVRALHCIAPRLRYTQQLASTDSDDDAAADDDMAGLVKIGTWGAGDHGSAYDITVAPQRLESISLRYGKIIDCIAFSYRDRDGKLHAAGPWGGAGGVSDEVITLGAHEYVTEVAGSVGPIGDLTHTITSLKFVTNRGTYGPFGRGDGTPFNVPVLNNGSVVGMFARADQYLDAIGFYVLPF</sequence>
<dbReference type="STRING" id="4558.A0A1B6QMP2"/>
<dbReference type="GO" id="GO:0030246">
    <property type="term" value="F:carbohydrate binding"/>
    <property type="evidence" value="ECO:0007669"/>
    <property type="project" value="UniProtKB-KW"/>
</dbReference>
<dbReference type="PANTHER" id="PTHR46506">
    <property type="entry name" value="OS05G0143600 PROTEIN"/>
    <property type="match status" value="1"/>
</dbReference>
<dbReference type="Gramene" id="KXG39189">
    <property type="protein sequence ID" value="KXG39189"/>
    <property type="gene ID" value="SORBI_3001G344800"/>
</dbReference>
<feature type="domain" description="Jacalin-type lectin" evidence="2">
    <location>
        <begin position="115"/>
        <end position="259"/>
    </location>
</feature>
<dbReference type="OrthoDB" id="693107at2759"/>
<dbReference type="AlphaFoldDB" id="A0A1B6QMP2"/>
<dbReference type="InterPro" id="IPR033734">
    <property type="entry name" value="Jacalin-like_lectin_dom_plant"/>
</dbReference>
<dbReference type="SMART" id="SM00915">
    <property type="entry name" value="Jacalin"/>
    <property type="match status" value="1"/>
</dbReference>
<dbReference type="InParanoid" id="A0A1B6QMP2"/>
<protein>
    <recommendedName>
        <fullName evidence="2">Jacalin-type lectin domain-containing protein</fullName>
    </recommendedName>
</protein>
<dbReference type="Gene3D" id="2.100.10.30">
    <property type="entry name" value="Jacalin-like lectin domain"/>
    <property type="match status" value="1"/>
</dbReference>
<dbReference type="CDD" id="cd09612">
    <property type="entry name" value="Jacalin"/>
    <property type="match status" value="1"/>
</dbReference>
<reference evidence="3 4" key="1">
    <citation type="journal article" date="2009" name="Nature">
        <title>The Sorghum bicolor genome and the diversification of grasses.</title>
        <authorList>
            <person name="Paterson A.H."/>
            <person name="Bowers J.E."/>
            <person name="Bruggmann R."/>
            <person name="Dubchak I."/>
            <person name="Grimwood J."/>
            <person name="Gundlach H."/>
            <person name="Haberer G."/>
            <person name="Hellsten U."/>
            <person name="Mitros T."/>
            <person name="Poliakov A."/>
            <person name="Schmutz J."/>
            <person name="Spannagl M."/>
            <person name="Tang H."/>
            <person name="Wang X."/>
            <person name="Wicker T."/>
            <person name="Bharti A.K."/>
            <person name="Chapman J."/>
            <person name="Feltus F.A."/>
            <person name="Gowik U."/>
            <person name="Grigoriev I.V."/>
            <person name="Lyons E."/>
            <person name="Maher C.A."/>
            <person name="Martis M."/>
            <person name="Narechania A."/>
            <person name="Otillar R.P."/>
            <person name="Penning B.W."/>
            <person name="Salamov A.A."/>
            <person name="Wang Y."/>
            <person name="Zhang L."/>
            <person name="Carpita N.C."/>
            <person name="Freeling M."/>
            <person name="Gingle A.R."/>
            <person name="Hash C.T."/>
            <person name="Keller B."/>
            <person name="Klein P."/>
            <person name="Kresovich S."/>
            <person name="McCann M.C."/>
            <person name="Ming R."/>
            <person name="Peterson D.G."/>
            <person name="Mehboob-ur-Rahman"/>
            <person name="Ware D."/>
            <person name="Westhoff P."/>
            <person name="Mayer K.F."/>
            <person name="Messing J."/>
            <person name="Rokhsar D.S."/>
        </authorList>
    </citation>
    <scope>NUCLEOTIDE SEQUENCE [LARGE SCALE GENOMIC DNA]</scope>
    <source>
        <strain evidence="4">cv. BTx623</strain>
    </source>
</reference>
<dbReference type="Pfam" id="PF01419">
    <property type="entry name" value="Jacalin"/>
    <property type="match status" value="1"/>
</dbReference>
<dbReference type="EMBL" id="CM000760">
    <property type="protein sequence ID" value="KXG39189.1"/>
    <property type="molecule type" value="Genomic_DNA"/>
</dbReference>
<dbReference type="InterPro" id="IPR001229">
    <property type="entry name" value="Jacalin-like_lectin_dom"/>
</dbReference>
<dbReference type="PROSITE" id="PS51752">
    <property type="entry name" value="JACALIN_LECTIN"/>
    <property type="match status" value="1"/>
</dbReference>
<keyword evidence="4" id="KW-1185">Reference proteome</keyword>
<dbReference type="InterPro" id="IPR036404">
    <property type="entry name" value="Jacalin-like_lectin_dom_sf"/>
</dbReference>
<evidence type="ECO:0000313" key="3">
    <source>
        <dbReference type="EMBL" id="KXG39189.1"/>
    </source>
</evidence>